<evidence type="ECO:0000313" key="1">
    <source>
        <dbReference type="EMBL" id="MEN7546843.1"/>
    </source>
</evidence>
<reference evidence="1 2" key="1">
    <citation type="submission" date="2024-04" db="EMBL/GenBank/DDBJ databases">
        <title>Novel genus in family Flammeovirgaceae.</title>
        <authorList>
            <person name="Nguyen T.H."/>
            <person name="Vuong T.Q."/>
            <person name="Le H."/>
            <person name="Kim S.-G."/>
        </authorList>
    </citation>
    <scope>NUCLEOTIDE SEQUENCE [LARGE SCALE GENOMIC DNA]</scope>
    <source>
        <strain evidence="1 2">JCM 23209</strain>
    </source>
</reference>
<comment type="caution">
    <text evidence="1">The sequence shown here is derived from an EMBL/GenBank/DDBJ whole genome shotgun (WGS) entry which is preliminary data.</text>
</comment>
<proteinExistence type="predicted"/>
<dbReference type="InterPro" id="IPR007358">
    <property type="entry name" value="Nucleoid_associated_NdpA"/>
</dbReference>
<gene>
    <name evidence="1" type="ORF">AAG747_02910</name>
</gene>
<keyword evidence="2" id="KW-1185">Reference proteome</keyword>
<protein>
    <submittedName>
        <fullName evidence="1">Nucleoid-associated protein</fullName>
    </submittedName>
</protein>
<dbReference type="Pfam" id="PF04245">
    <property type="entry name" value="NA37"/>
    <property type="match status" value="1"/>
</dbReference>
<name>A0AAW9S644_9BACT</name>
<dbReference type="RefSeq" id="WP_346819623.1">
    <property type="nucleotide sequence ID" value="NZ_JBDKWZ010000001.1"/>
</dbReference>
<dbReference type="Proteomes" id="UP001403385">
    <property type="component" value="Unassembled WGS sequence"/>
</dbReference>
<evidence type="ECO:0000313" key="2">
    <source>
        <dbReference type="Proteomes" id="UP001403385"/>
    </source>
</evidence>
<accession>A0AAW9S644</accession>
<dbReference type="AlphaFoldDB" id="A0AAW9S644"/>
<organism evidence="1 2">
    <name type="scientific">Rapidithrix thailandica</name>
    <dbReference type="NCBI Taxonomy" id="413964"/>
    <lineage>
        <taxon>Bacteria</taxon>
        <taxon>Pseudomonadati</taxon>
        <taxon>Bacteroidota</taxon>
        <taxon>Cytophagia</taxon>
        <taxon>Cytophagales</taxon>
        <taxon>Flammeovirgaceae</taxon>
        <taxon>Rapidithrix</taxon>
    </lineage>
</organism>
<dbReference type="EMBL" id="JBDKWZ010000001">
    <property type="protein sequence ID" value="MEN7546843.1"/>
    <property type="molecule type" value="Genomic_DNA"/>
</dbReference>
<dbReference type="GO" id="GO:0009295">
    <property type="term" value="C:nucleoid"/>
    <property type="evidence" value="ECO:0007669"/>
    <property type="project" value="InterPro"/>
</dbReference>
<sequence>MLNFQDIELAELVIHKVGNKIQEEPLNLSQRPVPVGDEALLEVLSKYFLTPFKEPNYYQFTHESDIELNEVYNYAHKIFADPGCFFLQSVNIAKHLYESTDHPNIKSGELYLAYFRDCVMGDELVDAIGLFKSENKDTYLKVYPQDNTFGINQEEGVNIKRLDKGCLIFNTEQEQGYKVCMVDNTNKGQEAQYWKDHFLRLKPWEDIFYHTQNYMDICKGFVEEVYNPEHNVDRADQIVMMNRSMDYFKEKEAFNVQEFENEVIQEPEVVEAFREYKEEFQEKNDVKTFDEFDISKPAVKGNKKNFKSVLKLDKNFHVYIHGDRDYIERGYDEVRDMHYYQLFFKQEG</sequence>